<reference evidence="1 2" key="1">
    <citation type="submission" date="2020-07" db="EMBL/GenBank/DDBJ databases">
        <title>Bacterium isolated from marien macroalgae.</title>
        <authorList>
            <person name="Zhu K."/>
            <person name="Lu D."/>
            <person name="Du Z."/>
        </authorList>
    </citation>
    <scope>NUCLEOTIDE SEQUENCE [LARGE SCALE GENOMIC DNA]</scope>
    <source>
        <strain evidence="1 2">3-1745</strain>
    </source>
</reference>
<dbReference type="Pfam" id="PF11739">
    <property type="entry name" value="YdbH-like"/>
    <property type="match status" value="2"/>
</dbReference>
<accession>A0A7W1WWF3</accession>
<dbReference type="AlphaFoldDB" id="A0A7W1WWF3"/>
<evidence type="ECO:0000313" key="2">
    <source>
        <dbReference type="Proteomes" id="UP000538931"/>
    </source>
</evidence>
<comment type="caution">
    <text evidence="1">The sequence shown here is derived from an EMBL/GenBank/DDBJ whole genome shotgun (WGS) entry which is preliminary data.</text>
</comment>
<protein>
    <submittedName>
        <fullName evidence="1">YdbH domain-containing protein</fullName>
    </submittedName>
</protein>
<gene>
    <name evidence="1" type="ORF">H1S06_02705</name>
</gene>
<dbReference type="Proteomes" id="UP000538931">
    <property type="component" value="Unassembled WGS sequence"/>
</dbReference>
<name>A0A7W1WWF3_9GAMM</name>
<proteinExistence type="predicted"/>
<dbReference type="InterPro" id="IPR021730">
    <property type="entry name" value="YdbH"/>
</dbReference>
<dbReference type="EMBL" id="JACEMT010000033">
    <property type="protein sequence ID" value="MBA4501276.1"/>
    <property type="molecule type" value="Genomic_DNA"/>
</dbReference>
<dbReference type="RefSeq" id="WP_181736958.1">
    <property type="nucleotide sequence ID" value="NZ_JACEMT010000033.1"/>
</dbReference>
<evidence type="ECO:0000313" key="1">
    <source>
        <dbReference type="EMBL" id="MBA4501276.1"/>
    </source>
</evidence>
<organism evidence="1 2">
    <name type="scientific">Marinobacterium marinum</name>
    <dbReference type="NCBI Taxonomy" id="2756129"/>
    <lineage>
        <taxon>Bacteria</taxon>
        <taxon>Pseudomonadati</taxon>
        <taxon>Pseudomonadota</taxon>
        <taxon>Gammaproteobacteria</taxon>
        <taxon>Oceanospirillales</taxon>
        <taxon>Oceanospirillaceae</taxon>
        <taxon>Marinobacterium</taxon>
    </lineage>
</organism>
<keyword evidence="2" id="KW-1185">Reference proteome</keyword>
<sequence>MRKGLIGLLLCVLLLPLLLWFTLPWSAQYLLQHWLQQQGFEQPELVIQRPSWQQLRIRHISVNQYNNGRRLRLEADNISLRFSPFALLKGNLKELRIERARLNIQADTSVRGRIDQIEQQATPLPLSPFNPAQLFHYAPSQRLVIAQLELHYSAPEQPLWQATGNIDLEPDLLQGRLQLSRDTEVLGYLDLNLDPKLNLAVSLSRDNHYLLRSAHQLTFPDNTWQLRSDFLLDTARLPDWLQRIQPDLTLPVQQPSGHYHLGTRLNIPEILPSQTSDLINSLTLKLESRSDLATKTGPGFSASQANVKLTAELNQGQFSLILDQDSRLSAADIQQAGLRLSHFEARLLQPFQLHGHWQRPNEWQHSALSLRLAPQGITLPLPVNLTLPSADISIPDGPLMRAHYPATLNLPDIRMQAAPYPALDLSLRTDLNLDTAKRQTNIKATLDSRQFPLQLTLDGRVKQDLTGQFEFRLPPTAAAPLYRSLRPWLPKALAPLAIEAGTISSRGEVRLNANRWELNATPNIQQINAVWDEHTHIHNFNLAQQVSLNSAGQISSQGKLEVDHTDSGLRIFGPRLDFDLSLPAKKPARLILSSFSLSALDGIIAVPPLSFNPLQPVFDTRIAVSALELERILDLYPQEGLYGSGVLGGALPISVNNNQVSITQGQLVSQGGGVIRYQPTPEIAQMGKQNPGIKLALDALTDLRFDLLELTLDYAPSGDTLMQARLKGRNPNWQQGRPVDLNLNIEENVLDLLRTLRLTDRVTDAIDRRFQR</sequence>